<dbReference type="GO" id="GO:0009451">
    <property type="term" value="P:RNA modification"/>
    <property type="evidence" value="ECO:0007669"/>
    <property type="project" value="InterPro"/>
</dbReference>
<dbReference type="FunFam" id="1.25.40.10:FF:000073">
    <property type="entry name" value="Pentatricopeptide repeat-containing protein chloroplastic"/>
    <property type="match status" value="1"/>
</dbReference>
<dbReference type="EMBL" id="MVGT01000264">
    <property type="protein sequence ID" value="OVA19105.1"/>
    <property type="molecule type" value="Genomic_DNA"/>
</dbReference>
<evidence type="ECO:0000256" key="2">
    <source>
        <dbReference type="PROSITE-ProRule" id="PRU00708"/>
    </source>
</evidence>
<dbReference type="PANTHER" id="PTHR24015:SF1709">
    <property type="entry name" value="PENTATRICOPEPTIDE REPEAT-CONTAINING PROTEIN"/>
    <property type="match status" value="1"/>
</dbReference>
<dbReference type="InterPro" id="IPR046960">
    <property type="entry name" value="PPR_At4g14850-like_plant"/>
</dbReference>
<sequence>MNSHHAKFLKLGLDTNPIIATRLLNAYVNSQHLNSLTYAHQLFEQVPIKDTFLWSSIISAYTRSGNSHKALHLFSQMLFQNQPNHYVFATVARACGSNQSHLQLGKNVHGLVIKSGFLPNIVVETSFVDMYAKCGEIECSLKKFDEMSERNIISWNAMIAAYVLNGMEINGLELFYRMKCVELQVPDEFTVATVLAGCARINDLKLGIQVHAYLLTVGLQTECDSAVCNMYFRCREISSAKKIFMGREENAMFKLIMIKGYVFNGRHHDALKLVACDDNFVEVFMTDLSVIASVLTACTALSLLRIGRQVHGLIITLLSSYRSKEDDIVVTESALINMYCKCSSIIEARRVFNNSINYRSVSHWNSMITGYIYNGLLEDAKRSFKEMPEKNVVSWTALISGYVQYGLLHEALRVLIDFYSKENDLAMQGNCLTLTAALEACSLLTVLELGKQIHGKLVRTTVSADINNVFVGTALIDMYSKSGNLHYAERVFSRMETKNVVSWTSMISGYAIHGLGFRALEAFEQMLEMGIEPNLVTFISVLSSCRHCGLIVEGMQYFKLMKDKYGMVPRGDHYACVIDLLGRAGRLDEAWSLLEEIEESEGNDEFYGGSIRGALLGACGSHGNVEMGSRVAEKMLEKKEQVSETYITLSNIYAMAGMWDEAYRVRERWRDRGCDVGEAGQSRIHIHLPTK</sequence>
<dbReference type="InterPro" id="IPR002885">
    <property type="entry name" value="PPR_rpt"/>
</dbReference>
<keyword evidence="1" id="KW-0677">Repeat</keyword>
<evidence type="ECO:0000313" key="4">
    <source>
        <dbReference type="Proteomes" id="UP000195402"/>
    </source>
</evidence>
<feature type="repeat" description="PPR" evidence="2">
    <location>
        <begin position="360"/>
        <end position="394"/>
    </location>
</feature>
<dbReference type="PROSITE" id="PS51375">
    <property type="entry name" value="PPR"/>
    <property type="match status" value="4"/>
</dbReference>
<evidence type="ECO:0000256" key="1">
    <source>
        <dbReference type="ARBA" id="ARBA00022737"/>
    </source>
</evidence>
<dbReference type="InterPro" id="IPR011990">
    <property type="entry name" value="TPR-like_helical_dom_sf"/>
</dbReference>
<dbReference type="Pfam" id="PF20431">
    <property type="entry name" value="E_motif"/>
    <property type="match status" value="1"/>
</dbReference>
<dbReference type="NCBIfam" id="TIGR00756">
    <property type="entry name" value="PPR"/>
    <property type="match status" value="4"/>
</dbReference>
<proteinExistence type="predicted"/>
<dbReference type="InParanoid" id="A0A200R8S6"/>
<protein>
    <submittedName>
        <fullName evidence="3">Pentatricopeptide repeat</fullName>
    </submittedName>
</protein>
<dbReference type="OrthoDB" id="785790at2759"/>
<gene>
    <name evidence="3" type="ORF">BVC80_7891g1</name>
</gene>
<dbReference type="PANTHER" id="PTHR24015">
    <property type="entry name" value="OS07G0578800 PROTEIN-RELATED"/>
    <property type="match status" value="1"/>
</dbReference>
<dbReference type="Gene3D" id="1.25.40.10">
    <property type="entry name" value="Tetratricopeptide repeat domain"/>
    <property type="match status" value="5"/>
</dbReference>
<feature type="repeat" description="PPR" evidence="2">
    <location>
        <begin position="642"/>
        <end position="676"/>
    </location>
</feature>
<comment type="caution">
    <text evidence="3">The sequence shown here is derived from an EMBL/GenBank/DDBJ whole genome shotgun (WGS) entry which is preliminary data.</text>
</comment>
<feature type="repeat" description="PPR" evidence="2">
    <location>
        <begin position="499"/>
        <end position="533"/>
    </location>
</feature>
<reference evidence="3 4" key="1">
    <citation type="journal article" date="2017" name="Mol. Plant">
        <title>The Genome of Medicinal Plant Macleaya cordata Provides New Insights into Benzylisoquinoline Alkaloids Metabolism.</title>
        <authorList>
            <person name="Liu X."/>
            <person name="Liu Y."/>
            <person name="Huang P."/>
            <person name="Ma Y."/>
            <person name="Qing Z."/>
            <person name="Tang Q."/>
            <person name="Cao H."/>
            <person name="Cheng P."/>
            <person name="Zheng Y."/>
            <person name="Yuan Z."/>
            <person name="Zhou Y."/>
            <person name="Liu J."/>
            <person name="Tang Z."/>
            <person name="Zhuo Y."/>
            <person name="Zhang Y."/>
            <person name="Yu L."/>
            <person name="Huang J."/>
            <person name="Yang P."/>
            <person name="Peng Q."/>
            <person name="Zhang J."/>
            <person name="Jiang W."/>
            <person name="Zhang Z."/>
            <person name="Lin K."/>
            <person name="Ro D.K."/>
            <person name="Chen X."/>
            <person name="Xiong X."/>
            <person name="Shang Y."/>
            <person name="Huang S."/>
            <person name="Zeng J."/>
        </authorList>
    </citation>
    <scope>NUCLEOTIDE SEQUENCE [LARGE SCALE GENOMIC DNA]</scope>
    <source>
        <strain evidence="4">cv. BLH2017</strain>
        <tissue evidence="3">Root</tissue>
    </source>
</reference>
<dbReference type="Proteomes" id="UP000195402">
    <property type="component" value="Unassembled WGS sequence"/>
</dbReference>
<keyword evidence="4" id="KW-1185">Reference proteome</keyword>
<accession>A0A200R8S6</accession>
<feature type="repeat" description="PPR" evidence="2">
    <location>
        <begin position="50"/>
        <end position="84"/>
    </location>
</feature>
<dbReference type="Pfam" id="PF01535">
    <property type="entry name" value="PPR"/>
    <property type="match status" value="8"/>
</dbReference>
<dbReference type="GO" id="GO:0003729">
    <property type="term" value="F:mRNA binding"/>
    <property type="evidence" value="ECO:0007669"/>
    <property type="project" value="UniProtKB-ARBA"/>
</dbReference>
<name>A0A200R8S6_MACCD</name>
<dbReference type="Pfam" id="PF13041">
    <property type="entry name" value="PPR_2"/>
    <property type="match status" value="1"/>
</dbReference>
<evidence type="ECO:0000313" key="3">
    <source>
        <dbReference type="EMBL" id="OVA19105.1"/>
    </source>
</evidence>
<organism evidence="3 4">
    <name type="scientific">Macleaya cordata</name>
    <name type="common">Five-seeded plume-poppy</name>
    <name type="synonym">Bocconia cordata</name>
    <dbReference type="NCBI Taxonomy" id="56857"/>
    <lineage>
        <taxon>Eukaryota</taxon>
        <taxon>Viridiplantae</taxon>
        <taxon>Streptophyta</taxon>
        <taxon>Embryophyta</taxon>
        <taxon>Tracheophyta</taxon>
        <taxon>Spermatophyta</taxon>
        <taxon>Magnoliopsida</taxon>
        <taxon>Ranunculales</taxon>
        <taxon>Papaveraceae</taxon>
        <taxon>Papaveroideae</taxon>
        <taxon>Macleaya</taxon>
    </lineage>
</organism>
<dbReference type="FunFam" id="1.25.40.10:FF:000090">
    <property type="entry name" value="Pentatricopeptide repeat-containing protein, chloroplastic"/>
    <property type="match status" value="1"/>
</dbReference>
<dbReference type="OMA" id="MDQTIFV"/>
<dbReference type="STRING" id="56857.A0A200R8S6"/>
<dbReference type="InterPro" id="IPR046848">
    <property type="entry name" value="E_motif"/>
</dbReference>
<dbReference type="AlphaFoldDB" id="A0A200R8S6"/>